<dbReference type="PANTHER" id="PTHR45266:SF3">
    <property type="entry name" value="OXALOACETATE DECARBOXYLASE ALPHA CHAIN"/>
    <property type="match status" value="1"/>
</dbReference>
<keyword evidence="7 8" id="KW-0092">Biotin</keyword>
<dbReference type="PROSITE" id="PS50968">
    <property type="entry name" value="BIOTINYL_LIPOYL"/>
    <property type="match status" value="1"/>
</dbReference>
<dbReference type="Pfam" id="PF00364">
    <property type="entry name" value="Biotin_lipoyl"/>
    <property type="match status" value="1"/>
</dbReference>
<dbReference type="InterPro" id="IPR011053">
    <property type="entry name" value="Single_hybrid_motif"/>
</dbReference>
<keyword evidence="6 8" id="KW-0275">Fatty acid biosynthesis</keyword>
<sequence length="145" mass="14623">MSTVPPESSALLAEMCRHLSGLLAAGASRVTMAAGPVRLEVEGGGRPAAPAAVAPEPAAEPGLAVVAPLVGVFYRAPQPGAAPFVEVGDQVEPGQQVGIVEAMKLMNPVLAERAGRVTRIAADDGAPVEYEQPLLLLEPAGGEVG</sequence>
<gene>
    <name evidence="10" type="ORF">Aiant_86650</name>
</gene>
<dbReference type="Proteomes" id="UP000676967">
    <property type="component" value="Chromosome"/>
</dbReference>
<protein>
    <recommendedName>
        <fullName evidence="2 8">Biotin carboxyl carrier protein of acetyl-CoA carboxylase</fullName>
    </recommendedName>
</protein>
<name>A0ABM7M8M2_9ACTN</name>
<dbReference type="Gene3D" id="2.40.50.100">
    <property type="match status" value="1"/>
</dbReference>
<dbReference type="InterPro" id="IPR001882">
    <property type="entry name" value="Biotin_BS"/>
</dbReference>
<dbReference type="PANTHER" id="PTHR45266">
    <property type="entry name" value="OXALOACETATE DECARBOXYLASE ALPHA CHAIN"/>
    <property type="match status" value="1"/>
</dbReference>
<keyword evidence="11" id="KW-1185">Reference proteome</keyword>
<reference evidence="10 11" key="1">
    <citation type="submission" date="2020-08" db="EMBL/GenBank/DDBJ databases">
        <title>Whole genome shotgun sequence of Actinoplanes ianthinogenes NBRC 13996.</title>
        <authorList>
            <person name="Komaki H."/>
            <person name="Tamura T."/>
        </authorList>
    </citation>
    <scope>NUCLEOTIDE SEQUENCE [LARGE SCALE GENOMIC DNA]</scope>
    <source>
        <strain evidence="10 11">NBRC 13996</strain>
    </source>
</reference>
<evidence type="ECO:0000256" key="1">
    <source>
        <dbReference type="ARBA" id="ARBA00005194"/>
    </source>
</evidence>
<keyword evidence="4 8" id="KW-0276">Fatty acid metabolism</keyword>
<evidence type="ECO:0000259" key="9">
    <source>
        <dbReference type="PROSITE" id="PS50968"/>
    </source>
</evidence>
<dbReference type="InterPro" id="IPR001249">
    <property type="entry name" value="AcCoA_biotinCC"/>
</dbReference>
<dbReference type="PRINTS" id="PR01071">
    <property type="entry name" value="ACOABIOTINCC"/>
</dbReference>
<evidence type="ECO:0000256" key="5">
    <source>
        <dbReference type="ARBA" id="ARBA00023098"/>
    </source>
</evidence>
<accession>A0ABM7M8M2</accession>
<comment type="pathway">
    <text evidence="1 8">Lipid metabolism; fatty acid biosynthesis.</text>
</comment>
<evidence type="ECO:0000256" key="4">
    <source>
        <dbReference type="ARBA" id="ARBA00022832"/>
    </source>
</evidence>
<dbReference type="InterPro" id="IPR050709">
    <property type="entry name" value="Biotin_Carboxyl_Carrier/Decarb"/>
</dbReference>
<comment type="function">
    <text evidence="8">This protein is a component of the acetyl coenzyme A carboxylase complex; first, biotin carboxylase catalyzes the carboxylation of the carrier protein and then the transcarboxylase transfers the carboxyl group to form malonyl-CoA.</text>
</comment>
<dbReference type="InterPro" id="IPR000089">
    <property type="entry name" value="Biotin_lipoyl"/>
</dbReference>
<dbReference type="CDD" id="cd06850">
    <property type="entry name" value="biotinyl_domain"/>
    <property type="match status" value="1"/>
</dbReference>
<dbReference type="RefSeq" id="WP_189330345.1">
    <property type="nucleotide sequence ID" value="NZ_AP023356.1"/>
</dbReference>
<proteinExistence type="predicted"/>
<evidence type="ECO:0000256" key="7">
    <source>
        <dbReference type="ARBA" id="ARBA00023267"/>
    </source>
</evidence>
<keyword evidence="5 8" id="KW-0443">Lipid metabolism</keyword>
<keyword evidence="3 8" id="KW-0444">Lipid biosynthesis</keyword>
<evidence type="ECO:0000256" key="6">
    <source>
        <dbReference type="ARBA" id="ARBA00023160"/>
    </source>
</evidence>
<evidence type="ECO:0000256" key="3">
    <source>
        <dbReference type="ARBA" id="ARBA00022516"/>
    </source>
</evidence>
<evidence type="ECO:0000256" key="2">
    <source>
        <dbReference type="ARBA" id="ARBA00017562"/>
    </source>
</evidence>
<evidence type="ECO:0000313" key="11">
    <source>
        <dbReference type="Proteomes" id="UP000676967"/>
    </source>
</evidence>
<dbReference type="EMBL" id="AP023356">
    <property type="protein sequence ID" value="BCJ48008.1"/>
    <property type="molecule type" value="Genomic_DNA"/>
</dbReference>
<organism evidence="10 11">
    <name type="scientific">Actinoplanes ianthinogenes</name>
    <dbReference type="NCBI Taxonomy" id="122358"/>
    <lineage>
        <taxon>Bacteria</taxon>
        <taxon>Bacillati</taxon>
        <taxon>Actinomycetota</taxon>
        <taxon>Actinomycetes</taxon>
        <taxon>Micromonosporales</taxon>
        <taxon>Micromonosporaceae</taxon>
        <taxon>Actinoplanes</taxon>
    </lineage>
</organism>
<evidence type="ECO:0000256" key="8">
    <source>
        <dbReference type="RuleBase" id="RU364072"/>
    </source>
</evidence>
<dbReference type="SUPFAM" id="SSF51230">
    <property type="entry name" value="Single hybrid motif"/>
    <property type="match status" value="1"/>
</dbReference>
<evidence type="ECO:0000313" key="10">
    <source>
        <dbReference type="EMBL" id="BCJ48008.1"/>
    </source>
</evidence>
<feature type="domain" description="Lipoyl-binding" evidence="9">
    <location>
        <begin position="62"/>
        <end position="138"/>
    </location>
</feature>
<dbReference type="PROSITE" id="PS00188">
    <property type="entry name" value="BIOTIN"/>
    <property type="match status" value="1"/>
</dbReference>